<organism evidence="4 5">
    <name type="scientific">Nezara viridula</name>
    <name type="common">Southern green stink bug</name>
    <name type="synonym">Cimex viridulus</name>
    <dbReference type="NCBI Taxonomy" id="85310"/>
    <lineage>
        <taxon>Eukaryota</taxon>
        <taxon>Metazoa</taxon>
        <taxon>Ecdysozoa</taxon>
        <taxon>Arthropoda</taxon>
        <taxon>Hexapoda</taxon>
        <taxon>Insecta</taxon>
        <taxon>Pterygota</taxon>
        <taxon>Neoptera</taxon>
        <taxon>Paraneoptera</taxon>
        <taxon>Hemiptera</taxon>
        <taxon>Heteroptera</taxon>
        <taxon>Panheteroptera</taxon>
        <taxon>Pentatomomorpha</taxon>
        <taxon>Pentatomoidea</taxon>
        <taxon>Pentatomidae</taxon>
        <taxon>Pentatominae</taxon>
        <taxon>Nezara</taxon>
    </lineage>
</organism>
<feature type="domain" description="Thioredoxin" evidence="3">
    <location>
        <begin position="8"/>
        <end position="125"/>
    </location>
</feature>
<evidence type="ECO:0000259" key="3">
    <source>
        <dbReference type="Pfam" id="PF06110"/>
    </source>
</evidence>
<dbReference type="GO" id="GO:0047134">
    <property type="term" value="F:protein-disulfide reductase [NAD(P)H] activity"/>
    <property type="evidence" value="ECO:0007669"/>
    <property type="project" value="InterPro"/>
</dbReference>
<evidence type="ECO:0000313" key="5">
    <source>
        <dbReference type="Proteomes" id="UP001152798"/>
    </source>
</evidence>
<dbReference type="InterPro" id="IPR010357">
    <property type="entry name" value="TXNDC17_dom"/>
</dbReference>
<dbReference type="SUPFAM" id="SSF52833">
    <property type="entry name" value="Thioredoxin-like"/>
    <property type="match status" value="1"/>
</dbReference>
<protein>
    <recommendedName>
        <fullName evidence="2">Thioredoxin domain-containing protein 17</fullName>
    </recommendedName>
</protein>
<proteinExistence type="inferred from homology"/>
<comment type="similarity">
    <text evidence="1">Belongs to the thioredoxin family.</text>
</comment>
<gene>
    <name evidence="4" type="ORF">NEZAVI_LOCUS11998</name>
</gene>
<dbReference type="InterPro" id="IPR045108">
    <property type="entry name" value="TXNDC17-like"/>
</dbReference>
<dbReference type="AlphaFoldDB" id="A0A9P0HKY5"/>
<sequence length="129" mass="14939">MSVKIHEVKGYDDYQSKVSNLKNSKEPVYCWYMGARVNGQSWCGDCRDSEPVIKDYLNSLKLSENIHVVCVEVDREEFRAPDCKFRSDASVNLLKVPTLFNPSLQKRLVERDCMDLHKLDSFFSDVLKV</sequence>
<dbReference type="EMBL" id="OV725081">
    <property type="protein sequence ID" value="CAH1403386.1"/>
    <property type="molecule type" value="Genomic_DNA"/>
</dbReference>
<name>A0A9P0HKY5_NEZVI</name>
<dbReference type="Gene3D" id="3.40.30.10">
    <property type="entry name" value="Glutaredoxin"/>
    <property type="match status" value="1"/>
</dbReference>
<dbReference type="PANTHER" id="PTHR12452:SF0">
    <property type="entry name" value="THIOREDOXIN DOMAIN-CONTAINING PROTEIN 17"/>
    <property type="match status" value="1"/>
</dbReference>
<dbReference type="GO" id="GO:0005829">
    <property type="term" value="C:cytosol"/>
    <property type="evidence" value="ECO:0007669"/>
    <property type="project" value="TreeGrafter"/>
</dbReference>
<evidence type="ECO:0000313" key="4">
    <source>
        <dbReference type="EMBL" id="CAH1403386.1"/>
    </source>
</evidence>
<evidence type="ECO:0000256" key="1">
    <source>
        <dbReference type="ARBA" id="ARBA00008987"/>
    </source>
</evidence>
<dbReference type="Pfam" id="PF06110">
    <property type="entry name" value="TXD17-like_Trx"/>
    <property type="match status" value="1"/>
</dbReference>
<evidence type="ECO:0000256" key="2">
    <source>
        <dbReference type="ARBA" id="ARBA00016949"/>
    </source>
</evidence>
<dbReference type="OrthoDB" id="78947at2759"/>
<dbReference type="Proteomes" id="UP001152798">
    <property type="component" value="Chromosome 5"/>
</dbReference>
<dbReference type="PANTHER" id="PTHR12452">
    <property type="entry name" value="42-9-9 PROTEIN-RELATED"/>
    <property type="match status" value="1"/>
</dbReference>
<accession>A0A9P0HKY5</accession>
<dbReference type="InterPro" id="IPR036249">
    <property type="entry name" value="Thioredoxin-like_sf"/>
</dbReference>
<keyword evidence="5" id="KW-1185">Reference proteome</keyword>
<reference evidence="4" key="1">
    <citation type="submission" date="2022-01" db="EMBL/GenBank/DDBJ databases">
        <authorList>
            <person name="King R."/>
        </authorList>
    </citation>
    <scope>NUCLEOTIDE SEQUENCE</scope>
</reference>